<dbReference type="EMBL" id="CP102780">
    <property type="protein sequence ID" value="UVA79142.1"/>
    <property type="molecule type" value="Genomic_DNA"/>
</dbReference>
<organism evidence="2 3">
    <name type="scientific">Pandoraea commovens</name>
    <dbReference type="NCBI Taxonomy" id="2508289"/>
    <lineage>
        <taxon>Bacteria</taxon>
        <taxon>Pseudomonadati</taxon>
        <taxon>Pseudomonadota</taxon>
        <taxon>Betaproteobacteria</taxon>
        <taxon>Burkholderiales</taxon>
        <taxon>Burkholderiaceae</taxon>
        <taxon>Pandoraea</taxon>
    </lineage>
</organism>
<accession>A0ABY5QEB2</accession>
<name>A0ABY5QEB2_9BURK</name>
<evidence type="ECO:0000313" key="2">
    <source>
        <dbReference type="EMBL" id="UVA79142.1"/>
    </source>
</evidence>
<gene>
    <name evidence="2" type="ORF">NTU39_24590</name>
</gene>
<dbReference type="Pfam" id="PF22480">
    <property type="entry name" value="DUF6984"/>
    <property type="match status" value="1"/>
</dbReference>
<proteinExistence type="predicted"/>
<keyword evidence="3" id="KW-1185">Reference proteome</keyword>
<reference evidence="2" key="1">
    <citation type="submission" date="2022-08" db="EMBL/GenBank/DDBJ databases">
        <title>Multi-unit outbreak of Pandoraea commovens among non-cystic fibrosis intensive care patients from 2019 to 2021 in Berlin, Germany.</title>
        <authorList>
            <person name="Menzel P."/>
        </authorList>
    </citation>
    <scope>NUCLEOTIDE SEQUENCE</scope>
    <source>
        <strain evidence="2">LB-19-202-79</strain>
    </source>
</reference>
<protein>
    <recommendedName>
        <fullName evidence="1">DUF6984 domain-containing protein</fullName>
    </recommendedName>
</protein>
<sequence>MMGKRRKLSAREYSLVVGLISRSDLGEDKKSALIESARDAPVEELSDGGMGSLRFFWGGCEIRKFGRKIAEREFFDSDGVEISVAINLDQLGDLYELDLWKVDFSKVKVFPSI</sequence>
<dbReference type="InterPro" id="IPR054253">
    <property type="entry name" value="DUF6984"/>
</dbReference>
<feature type="domain" description="DUF6984" evidence="1">
    <location>
        <begin position="6"/>
        <end position="111"/>
    </location>
</feature>
<evidence type="ECO:0000259" key="1">
    <source>
        <dbReference type="Pfam" id="PF22480"/>
    </source>
</evidence>
<dbReference type="Proteomes" id="UP001058980">
    <property type="component" value="Chromosome"/>
</dbReference>
<evidence type="ECO:0000313" key="3">
    <source>
        <dbReference type="Proteomes" id="UP001058980"/>
    </source>
</evidence>
<dbReference type="RefSeq" id="WP_257958778.1">
    <property type="nucleotide sequence ID" value="NZ_CP102780.1"/>
</dbReference>